<dbReference type="GO" id="GO:0008270">
    <property type="term" value="F:zinc ion binding"/>
    <property type="evidence" value="ECO:0007669"/>
    <property type="project" value="InterPro"/>
</dbReference>
<feature type="binding site" evidence="6">
    <location>
        <position position="233"/>
    </location>
    <ligand>
        <name>Zn(2+)</name>
        <dbReference type="ChEBI" id="CHEBI:29105"/>
    </ligand>
</feature>
<name>A0A4R7BAK5_9NEIS</name>
<gene>
    <name evidence="8" type="ORF">DFP86_10292</name>
</gene>
<dbReference type="InterPro" id="IPR003726">
    <property type="entry name" value="HCY_dom"/>
</dbReference>
<evidence type="ECO:0000256" key="4">
    <source>
        <dbReference type="ARBA" id="ARBA00022833"/>
    </source>
</evidence>
<dbReference type="InterPro" id="IPR017226">
    <property type="entry name" value="BHMT-like"/>
</dbReference>
<dbReference type="GO" id="GO:0032259">
    <property type="term" value="P:methylation"/>
    <property type="evidence" value="ECO:0007669"/>
    <property type="project" value="UniProtKB-KW"/>
</dbReference>
<evidence type="ECO:0000256" key="5">
    <source>
        <dbReference type="ARBA" id="ARBA00076752"/>
    </source>
</evidence>
<proteinExistence type="predicted"/>
<evidence type="ECO:0000313" key="8">
    <source>
        <dbReference type="EMBL" id="TDR81980.1"/>
    </source>
</evidence>
<dbReference type="PANTHER" id="PTHR46015">
    <property type="entry name" value="ZGC:172121"/>
    <property type="match status" value="1"/>
</dbReference>
<dbReference type="RefSeq" id="WP_133678419.1">
    <property type="nucleotide sequence ID" value="NZ_SNZP01000002.1"/>
</dbReference>
<feature type="domain" description="Hcy-binding" evidence="7">
    <location>
        <begin position="6"/>
        <end position="313"/>
    </location>
</feature>
<evidence type="ECO:0000313" key="9">
    <source>
        <dbReference type="Proteomes" id="UP000295611"/>
    </source>
</evidence>
<accession>A0A4R7BAK5</accession>
<protein>
    <recommendedName>
        <fullName evidence="5">S-methylmethionine:homocysteine methyltransferase</fullName>
    </recommendedName>
</protein>
<dbReference type="PROSITE" id="PS50970">
    <property type="entry name" value="HCY"/>
    <property type="match status" value="1"/>
</dbReference>
<dbReference type="InterPro" id="IPR036589">
    <property type="entry name" value="HCY_dom_sf"/>
</dbReference>
<dbReference type="SUPFAM" id="SSF82282">
    <property type="entry name" value="Homocysteine S-methyltransferase"/>
    <property type="match status" value="1"/>
</dbReference>
<evidence type="ECO:0000256" key="2">
    <source>
        <dbReference type="ARBA" id="ARBA00022679"/>
    </source>
</evidence>
<organism evidence="8 9">
    <name type="scientific">Paludibacterium purpuratum</name>
    <dbReference type="NCBI Taxonomy" id="1144873"/>
    <lineage>
        <taxon>Bacteria</taxon>
        <taxon>Pseudomonadati</taxon>
        <taxon>Pseudomonadota</taxon>
        <taxon>Betaproteobacteria</taxon>
        <taxon>Neisseriales</taxon>
        <taxon>Chromobacteriaceae</taxon>
        <taxon>Paludibacterium</taxon>
    </lineage>
</organism>
<keyword evidence="1 6" id="KW-0489">Methyltransferase</keyword>
<dbReference type="NCBIfam" id="NF007020">
    <property type="entry name" value="PRK09485.1"/>
    <property type="match status" value="1"/>
</dbReference>
<evidence type="ECO:0000256" key="1">
    <source>
        <dbReference type="ARBA" id="ARBA00022603"/>
    </source>
</evidence>
<feature type="binding site" evidence="6">
    <location>
        <position position="299"/>
    </location>
    <ligand>
        <name>Zn(2+)</name>
        <dbReference type="ChEBI" id="CHEBI:29105"/>
    </ligand>
</feature>
<comment type="caution">
    <text evidence="8">The sequence shown here is derived from an EMBL/GenBank/DDBJ whole genome shotgun (WGS) entry which is preliminary data.</text>
</comment>
<evidence type="ECO:0000256" key="6">
    <source>
        <dbReference type="PROSITE-ProRule" id="PRU00333"/>
    </source>
</evidence>
<dbReference type="AlphaFoldDB" id="A0A4R7BAK5"/>
<reference evidence="8 9" key="1">
    <citation type="submission" date="2019-03" db="EMBL/GenBank/DDBJ databases">
        <title>Genomic Encyclopedia of Type Strains, Phase III (KMG-III): the genomes of soil and plant-associated and newly described type strains.</title>
        <authorList>
            <person name="Whitman W."/>
        </authorList>
    </citation>
    <scope>NUCLEOTIDE SEQUENCE [LARGE SCALE GENOMIC DNA]</scope>
    <source>
        <strain evidence="8 9">CECT 8976</strain>
    </source>
</reference>
<dbReference type="EMBL" id="SNZP01000002">
    <property type="protein sequence ID" value="TDR81980.1"/>
    <property type="molecule type" value="Genomic_DNA"/>
</dbReference>
<dbReference type="Pfam" id="PF02574">
    <property type="entry name" value="S-methyl_trans"/>
    <property type="match status" value="1"/>
</dbReference>
<dbReference type="Gene3D" id="3.20.20.330">
    <property type="entry name" value="Homocysteine-binding-like domain"/>
    <property type="match status" value="1"/>
</dbReference>
<dbReference type="OrthoDB" id="9803687at2"/>
<dbReference type="GO" id="GO:0008898">
    <property type="term" value="F:S-adenosylmethionine-homocysteine S-methyltransferase activity"/>
    <property type="evidence" value="ECO:0007669"/>
    <property type="project" value="TreeGrafter"/>
</dbReference>
<evidence type="ECO:0000256" key="3">
    <source>
        <dbReference type="ARBA" id="ARBA00022723"/>
    </source>
</evidence>
<comment type="cofactor">
    <cofactor evidence="6">
        <name>Zn(2+)</name>
        <dbReference type="ChEBI" id="CHEBI:29105"/>
    </cofactor>
</comment>
<keyword evidence="3 6" id="KW-0479">Metal-binding</keyword>
<keyword evidence="2 6" id="KW-0808">Transferase</keyword>
<dbReference type="PANTHER" id="PTHR46015:SF1">
    <property type="entry name" value="HOMOCYSTEINE S-METHYLTRANSFERASE-LIKE ISOFORM 1"/>
    <property type="match status" value="1"/>
</dbReference>
<feature type="binding site" evidence="6">
    <location>
        <position position="298"/>
    </location>
    <ligand>
        <name>Zn(2+)</name>
        <dbReference type="ChEBI" id="CHEBI:29105"/>
    </ligand>
</feature>
<dbReference type="Proteomes" id="UP000295611">
    <property type="component" value="Unassembled WGS sequence"/>
</dbReference>
<dbReference type="FunFam" id="3.20.20.330:FF:000002">
    <property type="entry name" value="Homocysteine S-methyltransferase"/>
    <property type="match status" value="1"/>
</dbReference>
<keyword evidence="9" id="KW-1185">Reference proteome</keyword>
<evidence type="ECO:0000259" key="7">
    <source>
        <dbReference type="PROSITE" id="PS50970"/>
    </source>
</evidence>
<sequence>MREGDNPLRDFLATQSVVVLDGALATELAARGCDLNDPLWSARVLIEAPELIQQVHADYFAAGADVATTASYQATFEGFARRGLTHEQAIELMQRSVELARSARDAFWAEPAHREGRLRPLVAASVGPYGAWLADGSEYRGHYGLDEAALMDFHRPRLAALLAAGPDLLACETLPCLAEARALARLLSEFPSAYAWISFSCRDDAHNCQGEALADCLAALEGFERVVAVGINCTAPTFVPALLRSAARITRKPLLVYPNSGEQYDPANKCWHGPRDAGEFAAAARDWHRAGARLIGGCCRTGPAEIAAVAAWARADTVAPG</sequence>
<dbReference type="GO" id="GO:0033528">
    <property type="term" value="P:S-methylmethionine cycle"/>
    <property type="evidence" value="ECO:0007669"/>
    <property type="project" value="TreeGrafter"/>
</dbReference>
<keyword evidence="4 6" id="KW-0862">Zinc</keyword>
<dbReference type="InterPro" id="IPR051486">
    <property type="entry name" value="Hcy_S-methyltransferase"/>
</dbReference>
<dbReference type="GO" id="GO:0009086">
    <property type="term" value="P:methionine biosynthetic process"/>
    <property type="evidence" value="ECO:0007669"/>
    <property type="project" value="InterPro"/>
</dbReference>
<dbReference type="PIRSF" id="PIRSF037505">
    <property type="entry name" value="Betaine_HMT"/>
    <property type="match status" value="1"/>
</dbReference>